<proteinExistence type="predicted"/>
<protein>
    <submittedName>
        <fullName evidence="1">Uncharacterized protein</fullName>
    </submittedName>
</protein>
<name>A0ACC2MUT4_PERAE</name>
<dbReference type="EMBL" id="CM056809">
    <property type="protein sequence ID" value="KAJ8649198.1"/>
    <property type="molecule type" value="Genomic_DNA"/>
</dbReference>
<keyword evidence="2" id="KW-1185">Reference proteome</keyword>
<comment type="caution">
    <text evidence="1">The sequence shown here is derived from an EMBL/GenBank/DDBJ whole genome shotgun (WGS) entry which is preliminary data.</text>
</comment>
<gene>
    <name evidence="1" type="ORF">MRB53_002221</name>
</gene>
<sequence length="354" mass="39557">MAHIKAMQLPCLLFLQLLLVPSYVHAKSRVTSIIVFGDSSVDTGNNNQISTVAKSDFKPYGRDFDGGHPTGRFCNGRVATDFISEAFGLKPAIPAYLDPAYNMSDFVNGVCFASAATGYDNATSDVLNVLPLWKQLEYFKGYQDRLRNYLGVQKADWMLREAMYMTSLGTNDFLENYYISPRRSSQYKIGEYEDFLAGIAENFVKEIYNLGARKISLGGIPPMGCMPLERSMNAMSGSGCVDEYNRVAMEFNGKLQALVFKLQSQLTGIRLVYSDVYGTMLQAIENPSMYGFETVAVGCCASGMFEMGYLCDRYNPFTCTDASKYVFWDSFHPTERANQIVAEHVMKTSLAEFV</sequence>
<evidence type="ECO:0000313" key="1">
    <source>
        <dbReference type="EMBL" id="KAJ8649198.1"/>
    </source>
</evidence>
<organism evidence="1 2">
    <name type="scientific">Persea americana</name>
    <name type="common">Avocado</name>
    <dbReference type="NCBI Taxonomy" id="3435"/>
    <lineage>
        <taxon>Eukaryota</taxon>
        <taxon>Viridiplantae</taxon>
        <taxon>Streptophyta</taxon>
        <taxon>Embryophyta</taxon>
        <taxon>Tracheophyta</taxon>
        <taxon>Spermatophyta</taxon>
        <taxon>Magnoliopsida</taxon>
        <taxon>Magnoliidae</taxon>
        <taxon>Laurales</taxon>
        <taxon>Lauraceae</taxon>
        <taxon>Persea</taxon>
    </lineage>
</organism>
<evidence type="ECO:0000313" key="2">
    <source>
        <dbReference type="Proteomes" id="UP001234297"/>
    </source>
</evidence>
<dbReference type="Proteomes" id="UP001234297">
    <property type="component" value="Chromosome 1"/>
</dbReference>
<accession>A0ACC2MUT4</accession>
<reference evidence="1 2" key="1">
    <citation type="journal article" date="2022" name="Hortic Res">
        <title>A haplotype resolved chromosomal level avocado genome allows analysis of novel avocado genes.</title>
        <authorList>
            <person name="Nath O."/>
            <person name="Fletcher S.J."/>
            <person name="Hayward A."/>
            <person name="Shaw L.M."/>
            <person name="Masouleh A.K."/>
            <person name="Furtado A."/>
            <person name="Henry R.J."/>
            <person name="Mitter N."/>
        </authorList>
    </citation>
    <scope>NUCLEOTIDE SEQUENCE [LARGE SCALE GENOMIC DNA]</scope>
    <source>
        <strain evidence="2">cv. Hass</strain>
    </source>
</reference>